<dbReference type="InterPro" id="IPR049929">
    <property type="entry name" value="TenpN-like"/>
</dbReference>
<dbReference type="OMA" id="TTLINYH"/>
<dbReference type="AlphaFoldDB" id="A0A6L9JUM7"/>
<dbReference type="GeneID" id="48851101"/>
<evidence type="ECO:0000313" key="1">
    <source>
        <dbReference type="EMBL" id="NDL40232.1"/>
    </source>
</evidence>
<accession>A0A6L9JUM7</accession>
<dbReference type="CDD" id="cd17493">
    <property type="entry name" value="toxin_TenpN"/>
    <property type="match status" value="1"/>
</dbReference>
<evidence type="ECO:0000313" key="2">
    <source>
        <dbReference type="Proteomes" id="UP000479300"/>
    </source>
</evidence>
<dbReference type="RefSeq" id="WP_011148929.1">
    <property type="nucleotide sequence ID" value="NZ_CAWMTZ010000114.1"/>
</dbReference>
<comment type="caution">
    <text evidence="1">The sequence shown here is derived from an EMBL/GenBank/DDBJ whole genome shotgun (WGS) entry which is preliminary data.</text>
</comment>
<protein>
    <submittedName>
        <fullName evidence="1">Uncharacterized protein</fullName>
    </submittedName>
</protein>
<gene>
    <name evidence="1" type="ORF">GPY51_16045</name>
</gene>
<dbReference type="NCBIfam" id="NF047358">
    <property type="entry name" value="TenpIN"/>
    <property type="match status" value="1"/>
</dbReference>
<dbReference type="Proteomes" id="UP000479300">
    <property type="component" value="Unassembled WGS sequence"/>
</dbReference>
<proteinExistence type="predicted"/>
<organism evidence="1 2">
    <name type="scientific">Photorhabdus laumondii subsp. laumondii</name>
    <name type="common">Photorhabdus luminescens subsp. laumondii</name>
    <dbReference type="NCBI Taxonomy" id="141679"/>
    <lineage>
        <taxon>Bacteria</taxon>
        <taxon>Pseudomonadati</taxon>
        <taxon>Pseudomonadota</taxon>
        <taxon>Gammaproteobacteria</taxon>
        <taxon>Enterobacterales</taxon>
        <taxon>Morganellaceae</taxon>
        <taxon>Photorhabdus</taxon>
    </lineage>
</organism>
<reference evidence="1 2" key="1">
    <citation type="submission" date="2019-12" db="EMBL/GenBank/DDBJ databases">
        <title>Engineering Photorhabdus to improve their lethality against agricultural pests.</title>
        <authorList>
            <person name="Machado R.A.R."/>
        </authorList>
    </citation>
    <scope>NUCLEOTIDE SEQUENCE [LARGE SCALE GENOMIC DNA]</scope>
    <source>
        <strain evidence="1 2">EN01</strain>
    </source>
</reference>
<sequence length="143" mass="16736">MILRQIKQDVYNRLCENRPQVLEKNRGYGVISITLNGLTFAVPLRSNLNHPNGFKTIFIKEKKCWSGLDYSKALLIDVDDLEPQAFKLKMEKEYEKLKANEKKIEVEFGAYVQGYIEYINTGEGDDRCYKFTTLQYFHRDLGL</sequence>
<dbReference type="EMBL" id="WSFA01000039">
    <property type="protein sequence ID" value="NDL40232.1"/>
    <property type="molecule type" value="Genomic_DNA"/>
</dbReference>
<name>A0A6L9JUM7_PHOLM</name>
<dbReference type="KEGG" id="plum:A4R40_24220"/>